<dbReference type="PANTHER" id="PTHR37810">
    <property type="entry name" value="IMMUNITY PROTEIN SDPI"/>
    <property type="match status" value="1"/>
</dbReference>
<evidence type="ECO:0000259" key="2">
    <source>
        <dbReference type="Pfam" id="PF07853"/>
    </source>
</evidence>
<protein>
    <submittedName>
        <fullName evidence="4">DUF1648 domain-containing protein</fullName>
    </submittedName>
</protein>
<dbReference type="Proteomes" id="UP001589838">
    <property type="component" value="Unassembled WGS sequence"/>
</dbReference>
<name>A0ABV6KEJ4_9BACI</name>
<evidence type="ECO:0000313" key="5">
    <source>
        <dbReference type="Proteomes" id="UP001589838"/>
    </source>
</evidence>
<keyword evidence="1" id="KW-0472">Membrane</keyword>
<dbReference type="InterPro" id="IPR043831">
    <property type="entry name" value="DUF5808"/>
</dbReference>
<gene>
    <name evidence="4" type="ORF">ACFFHM_14895</name>
</gene>
<dbReference type="InterPro" id="IPR012867">
    <property type="entry name" value="DUF1648"/>
</dbReference>
<feature type="domain" description="DUF5808" evidence="3">
    <location>
        <begin position="325"/>
        <end position="350"/>
    </location>
</feature>
<feature type="transmembrane region" description="Helical" evidence="1">
    <location>
        <begin position="348"/>
        <end position="368"/>
    </location>
</feature>
<evidence type="ECO:0000259" key="3">
    <source>
        <dbReference type="Pfam" id="PF19124"/>
    </source>
</evidence>
<feature type="transmembrane region" description="Helical" evidence="1">
    <location>
        <begin position="142"/>
        <end position="162"/>
    </location>
</feature>
<dbReference type="RefSeq" id="WP_335959627.1">
    <property type="nucleotide sequence ID" value="NZ_JAXBLX010000006.1"/>
</dbReference>
<feature type="transmembrane region" description="Helical" evidence="1">
    <location>
        <begin position="57"/>
        <end position="76"/>
    </location>
</feature>
<feature type="domain" description="DUF1648" evidence="2">
    <location>
        <begin position="150"/>
        <end position="197"/>
    </location>
</feature>
<accession>A0ABV6KEJ4</accession>
<feature type="transmembrane region" description="Helical" evidence="1">
    <location>
        <begin position="237"/>
        <end position="261"/>
    </location>
</feature>
<proteinExistence type="predicted"/>
<keyword evidence="1" id="KW-0812">Transmembrane</keyword>
<feature type="transmembrane region" description="Helical" evidence="1">
    <location>
        <begin position="6"/>
        <end position="26"/>
    </location>
</feature>
<feature type="transmembrane region" description="Helical" evidence="1">
    <location>
        <begin position="82"/>
        <end position="103"/>
    </location>
</feature>
<dbReference type="InterPro" id="IPR014574">
    <property type="entry name" value="UCP032908"/>
</dbReference>
<feature type="transmembrane region" description="Helical" evidence="1">
    <location>
        <begin position="187"/>
        <end position="207"/>
    </location>
</feature>
<evidence type="ECO:0000313" key="4">
    <source>
        <dbReference type="EMBL" id="MFC0471747.1"/>
    </source>
</evidence>
<dbReference type="Pfam" id="PF07853">
    <property type="entry name" value="DUF1648"/>
    <property type="match status" value="1"/>
</dbReference>
<dbReference type="PIRSF" id="PIRSF032908">
    <property type="entry name" value="UCP032908"/>
    <property type="match status" value="1"/>
</dbReference>
<dbReference type="EMBL" id="JBHLUX010000036">
    <property type="protein sequence ID" value="MFC0471747.1"/>
    <property type="molecule type" value="Genomic_DNA"/>
</dbReference>
<comment type="caution">
    <text evidence="4">The sequence shown here is derived from an EMBL/GenBank/DDBJ whole genome shotgun (WGS) entry which is preliminary data.</text>
</comment>
<keyword evidence="1" id="KW-1133">Transmembrane helix</keyword>
<reference evidence="4 5" key="1">
    <citation type="submission" date="2024-09" db="EMBL/GenBank/DDBJ databases">
        <authorList>
            <person name="Sun Q."/>
            <person name="Mori K."/>
        </authorList>
    </citation>
    <scope>NUCLEOTIDE SEQUENCE [LARGE SCALE GENOMIC DNA]</scope>
    <source>
        <strain evidence="4 5">NCAIM B.02610</strain>
    </source>
</reference>
<keyword evidence="5" id="KW-1185">Reference proteome</keyword>
<sequence length="369" mass="42039">MDGFVAILLLLTVVPIMIATMCMPYLTRRTESFGVLIPEDVYHSNQLQSMRKQYAKVTGMFSLLAVVVFLLLSLILPNDQQTTSILISVGVLFYIIGTFFVYLRFHRQMKQLKANEKWGKEKPQQTVIHTGFRDQKLTYSNGWFIISFVISFAMIIITYWLYDQIPDSIPMQYNYSGEVTNWAEKSYRTVMVMPIMQVYLTILFLFINTMIGKAKQQLNAENPEKSIQQTIVFRRVWSAYIIITGIALTLLFAVIQLSFIYPIDPTVLVVLPLLFGLAVTAGAIVLAFTTGQGGSRVKTSTGKKGEIIDRDDDQYWKLGQLYFNPSDPALFLEKRFGIGWTINFARPLAWIMFLVIILLAMGIPLLLVA</sequence>
<dbReference type="PANTHER" id="PTHR37810:SF9">
    <property type="entry name" value="MEMBRANE PROTEIN"/>
    <property type="match status" value="1"/>
</dbReference>
<feature type="transmembrane region" description="Helical" evidence="1">
    <location>
        <begin position="267"/>
        <end position="288"/>
    </location>
</feature>
<dbReference type="Pfam" id="PF19124">
    <property type="entry name" value="DUF5808"/>
    <property type="match status" value="1"/>
</dbReference>
<evidence type="ECO:0000256" key="1">
    <source>
        <dbReference type="SAM" id="Phobius"/>
    </source>
</evidence>
<organism evidence="4 5">
    <name type="scientific">Halalkalibacter kiskunsagensis</name>
    <dbReference type="NCBI Taxonomy" id="1548599"/>
    <lineage>
        <taxon>Bacteria</taxon>
        <taxon>Bacillati</taxon>
        <taxon>Bacillota</taxon>
        <taxon>Bacilli</taxon>
        <taxon>Bacillales</taxon>
        <taxon>Bacillaceae</taxon>
        <taxon>Halalkalibacter</taxon>
    </lineage>
</organism>